<feature type="transmembrane region" description="Helical" evidence="9">
    <location>
        <begin position="214"/>
        <end position="235"/>
    </location>
</feature>
<dbReference type="InterPro" id="IPR024791">
    <property type="entry name" value="Cyt_c/ubiquinol_Oxase_su3"/>
</dbReference>
<evidence type="ECO:0000256" key="7">
    <source>
        <dbReference type="ARBA" id="ARBA00023136"/>
    </source>
</evidence>
<sequence length="279" mass="31262">MTNTTLTQKLLSRAKSFQVHPYHLVEPSPWPLGASVACLILTLGGVMKFHGFVAGDIGLPLGLILVLSTMFFWWRDVCREATYQGHHTKTVKYGLTLGVILFIVSEILLFFSIFWAFFHSSLAPSVELGSTWPPVGIEPLNPFEVPLLNTIILLTSGCTITVSHAKIISGDRKATILYLILTILLAWIFLGLQWVEYINAPFTIADSVYGSTFYVSTGFHGLHVMIGTIFLTVSLNRIMNYSLTAGHHLGYEAAIWYWHVVDVIWLFLFISVYYWGGNV</sequence>
<evidence type="ECO:0000256" key="5">
    <source>
        <dbReference type="ARBA" id="ARBA00022967"/>
    </source>
</evidence>
<dbReference type="FunFam" id="1.10.287.70:FF:000082">
    <property type="entry name" value="Cytochrome c oxidase subunit 3"/>
    <property type="match status" value="1"/>
</dbReference>
<dbReference type="SUPFAM" id="SSF81452">
    <property type="entry name" value="Cytochrome c oxidase subunit III-like"/>
    <property type="match status" value="1"/>
</dbReference>
<dbReference type="InterPro" id="IPR033945">
    <property type="entry name" value="Cyt_c_oxase_su3_dom"/>
</dbReference>
<keyword evidence="6 9" id="KW-1133">Transmembrane helix</keyword>
<feature type="transmembrane region" description="Helical" evidence="9">
    <location>
        <begin position="175"/>
        <end position="194"/>
    </location>
</feature>
<comment type="similarity">
    <text evidence="2 8">Belongs to the cytochrome c oxidase subunit 3 family.</text>
</comment>
<feature type="transmembrane region" description="Helical" evidence="9">
    <location>
        <begin position="95"/>
        <end position="118"/>
    </location>
</feature>
<evidence type="ECO:0000313" key="11">
    <source>
        <dbReference type="EMBL" id="ABB78008.1"/>
    </source>
</evidence>
<feature type="transmembrane region" description="Helical" evidence="9">
    <location>
        <begin position="57"/>
        <end position="74"/>
    </location>
</feature>
<proteinExistence type="inferred from homology"/>
<evidence type="ECO:0000256" key="2">
    <source>
        <dbReference type="ARBA" id="ARBA00010581"/>
    </source>
</evidence>
<dbReference type="PANTHER" id="PTHR11403:SF7">
    <property type="entry name" value="CYTOCHROME C OXIDASE SUBUNIT 3"/>
    <property type="match status" value="1"/>
</dbReference>
<dbReference type="InterPro" id="IPR035973">
    <property type="entry name" value="Cyt_c_oxidase_su3-like_sf"/>
</dbReference>
<dbReference type="Gene3D" id="1.20.120.80">
    <property type="entry name" value="Cytochrome c oxidase, subunit III, four-helix bundle"/>
    <property type="match status" value="1"/>
</dbReference>
<organism evidence="11">
    <name type="scientific">Blastocladiella emersonii</name>
    <name type="common">Aquatic fungus</name>
    <dbReference type="NCBI Taxonomy" id="4808"/>
    <lineage>
        <taxon>Eukaryota</taxon>
        <taxon>Fungi</taxon>
        <taxon>Fungi incertae sedis</taxon>
        <taxon>Blastocladiomycota</taxon>
        <taxon>Blastocladiomycetes</taxon>
        <taxon>Blastocladiales</taxon>
        <taxon>Blastocladiaceae</taxon>
        <taxon>Blastocladiella</taxon>
    </lineage>
</organism>
<evidence type="ECO:0000259" key="10">
    <source>
        <dbReference type="PROSITE" id="PS50253"/>
    </source>
</evidence>
<reference evidence="11" key="2">
    <citation type="journal article" date="2008" name="Gene">
        <title>The mitochondrial view of Blastocladiella emersonii.</title>
        <authorList>
            <person name="Tambor J.H."/>
            <person name="Ribichich K.F."/>
            <person name="Gomes S.L."/>
        </authorList>
    </citation>
    <scope>NUCLEOTIDE SEQUENCE</scope>
</reference>
<dbReference type="CDD" id="cd01665">
    <property type="entry name" value="Cyt_c_Oxidase_III"/>
    <property type="match status" value="1"/>
</dbReference>
<evidence type="ECO:0000256" key="4">
    <source>
        <dbReference type="ARBA" id="ARBA00022692"/>
    </source>
</evidence>
<dbReference type="RefSeq" id="YP_002274315.1">
    <property type="nucleotide sequence ID" value="NC_011360.1"/>
</dbReference>
<evidence type="ECO:0000256" key="9">
    <source>
        <dbReference type="SAM" id="Phobius"/>
    </source>
</evidence>
<dbReference type="PANTHER" id="PTHR11403">
    <property type="entry name" value="CYTOCHROME C OXIDASE SUBUNIT III"/>
    <property type="match status" value="1"/>
</dbReference>
<dbReference type="PROSITE" id="PS50253">
    <property type="entry name" value="COX3"/>
    <property type="match status" value="1"/>
</dbReference>
<dbReference type="GO" id="GO:0004129">
    <property type="term" value="F:cytochrome-c oxidase activity"/>
    <property type="evidence" value="ECO:0007669"/>
    <property type="project" value="InterPro"/>
</dbReference>
<feature type="transmembrane region" description="Helical" evidence="9">
    <location>
        <begin position="145"/>
        <end position="163"/>
    </location>
</feature>
<dbReference type="AlphaFoldDB" id="B6A7R7"/>
<keyword evidence="5" id="KW-1278">Translocase</keyword>
<geneLocation type="mitochondrion" evidence="11"/>
<protein>
    <recommendedName>
        <fullName evidence="3 8">Cytochrome c oxidase subunit 3</fullName>
    </recommendedName>
</protein>
<keyword evidence="4 8" id="KW-0812">Transmembrane</keyword>
<comment type="subcellular location">
    <subcellularLocation>
        <location evidence="1">Mitochondrion membrane</location>
        <topology evidence="1">Multi-pass membrane protein</topology>
    </subcellularLocation>
</comment>
<gene>
    <name evidence="11" type="primary">cox3</name>
</gene>
<accession>B6A7R7</accession>
<evidence type="ECO:0000256" key="8">
    <source>
        <dbReference type="RuleBase" id="RU003375"/>
    </source>
</evidence>
<feature type="domain" description="Heme-copper oxidase subunit III family profile" evidence="10">
    <location>
        <begin position="18"/>
        <end position="277"/>
    </location>
</feature>
<dbReference type="Pfam" id="PF00510">
    <property type="entry name" value="COX3"/>
    <property type="match status" value="1"/>
</dbReference>
<comment type="function">
    <text evidence="8">Component of the cytochrome c oxidase, the last enzyme in the mitochondrial electron transport chain which drives oxidative phosphorylation. The respiratory chain contains 3 multisubunit complexes succinate dehydrogenase (complex II, CII), ubiquinol-cytochrome c oxidoreductase (cytochrome b-c1 complex, complex III, CIII) and cytochrome c oxidase (complex IV, CIV), that cooperate to transfer electrons derived from NADH and succinate to molecular oxygen, creating an electrochemical gradient over the inner membrane that drives transmembrane transport and the ATP synthase. Cytochrome c oxidase is the component of the respiratory chain that catalyzes the reduction of oxygen to water. Electrons originating from reduced cytochrome c in the intermembrane space (IMS) are transferred via the dinuclear copper A center (CU(A)) of subunit 2 and heme A of subunit 1 to the active site in subunit 1, a binuclear center (BNC) formed by heme A3 and copper B (CU(B)). The BNC reduces molecular oxygen to 2 water molecules using 4 electrons from cytochrome c in the IMS and 4 protons from the mitochondrial matrix.</text>
</comment>
<evidence type="ECO:0000256" key="1">
    <source>
        <dbReference type="ARBA" id="ARBA00004225"/>
    </source>
</evidence>
<name>B6A7R7_BLAEM</name>
<dbReference type="FunFam" id="1.20.120.80:FF:000002">
    <property type="entry name" value="Cytochrome c oxidase subunit 3"/>
    <property type="match status" value="1"/>
</dbReference>
<dbReference type="GO" id="GO:0006123">
    <property type="term" value="P:mitochondrial electron transport, cytochrome c to oxygen"/>
    <property type="evidence" value="ECO:0007669"/>
    <property type="project" value="UniProtKB-ARBA"/>
</dbReference>
<keyword evidence="7 9" id="KW-0472">Membrane</keyword>
<keyword evidence="8 11" id="KW-0496">Mitochondrion</keyword>
<dbReference type="InterPro" id="IPR013833">
    <property type="entry name" value="Cyt_c_oxidase_su3_a-hlx"/>
</dbReference>
<reference evidence="11" key="1">
    <citation type="submission" date="2005-11" db="EMBL/GenBank/DDBJ databases">
        <authorList>
            <person name="Tambor J.H.M."/>
            <person name="Gomes S.L."/>
        </authorList>
    </citation>
    <scope>NUCLEOTIDE SEQUENCE</scope>
</reference>
<evidence type="ECO:0000256" key="6">
    <source>
        <dbReference type="ARBA" id="ARBA00022989"/>
    </source>
</evidence>
<dbReference type="GeneID" id="6972941"/>
<dbReference type="EMBL" id="DQ287690">
    <property type="protein sequence ID" value="ABB78008.1"/>
    <property type="molecule type" value="Genomic_DNA"/>
</dbReference>
<dbReference type="InterPro" id="IPR000298">
    <property type="entry name" value="Cyt_c_oxidase-like_su3"/>
</dbReference>
<dbReference type="Gene3D" id="1.10.287.70">
    <property type="match status" value="1"/>
</dbReference>
<evidence type="ECO:0000256" key="3">
    <source>
        <dbReference type="ARBA" id="ARBA00015944"/>
    </source>
</evidence>
<feature type="transmembrane region" description="Helical" evidence="9">
    <location>
        <begin position="256"/>
        <end position="276"/>
    </location>
</feature>
<dbReference type="GO" id="GO:0031966">
    <property type="term" value="C:mitochondrial membrane"/>
    <property type="evidence" value="ECO:0007669"/>
    <property type="project" value="UniProtKB-SubCell"/>
</dbReference>
<dbReference type="GO" id="GO:0045277">
    <property type="term" value="C:respiratory chain complex IV"/>
    <property type="evidence" value="ECO:0007669"/>
    <property type="project" value="UniProtKB-ARBA"/>
</dbReference>